<name>A0A9X2JUI0_9MICO</name>
<evidence type="ECO:0000313" key="2">
    <source>
        <dbReference type="EMBL" id="MCP2264540.1"/>
    </source>
</evidence>
<accession>A0A9X2JUI0</accession>
<organism evidence="2 3">
    <name type="scientific">Promicromonospora thailandica</name>
    <dbReference type="NCBI Taxonomy" id="765201"/>
    <lineage>
        <taxon>Bacteria</taxon>
        <taxon>Bacillati</taxon>
        <taxon>Actinomycetota</taxon>
        <taxon>Actinomycetes</taxon>
        <taxon>Micrococcales</taxon>
        <taxon>Promicromonosporaceae</taxon>
        <taxon>Promicromonospora</taxon>
    </lineage>
</organism>
<dbReference type="Gene3D" id="1.10.101.10">
    <property type="entry name" value="PGBD-like superfamily/PGBD"/>
    <property type="match status" value="1"/>
</dbReference>
<protein>
    <submittedName>
        <fullName evidence="2">Peptidoglycan binding domain-containing protein</fullName>
    </submittedName>
</protein>
<dbReference type="EMBL" id="JAMTCS010000005">
    <property type="protein sequence ID" value="MCP2264540.1"/>
    <property type="molecule type" value="Genomic_DNA"/>
</dbReference>
<comment type="caution">
    <text evidence="2">The sequence shown here is derived from an EMBL/GenBank/DDBJ whole genome shotgun (WGS) entry which is preliminary data.</text>
</comment>
<keyword evidence="3" id="KW-1185">Reference proteome</keyword>
<evidence type="ECO:0000259" key="1">
    <source>
        <dbReference type="Pfam" id="PF01471"/>
    </source>
</evidence>
<dbReference type="InterPro" id="IPR002477">
    <property type="entry name" value="Peptidoglycan-bd-like"/>
</dbReference>
<feature type="domain" description="Peptidoglycan binding-like" evidence="1">
    <location>
        <begin position="48"/>
        <end position="102"/>
    </location>
</feature>
<evidence type="ECO:0000313" key="3">
    <source>
        <dbReference type="Proteomes" id="UP001139493"/>
    </source>
</evidence>
<dbReference type="InterPro" id="IPR036366">
    <property type="entry name" value="PGBDSf"/>
</dbReference>
<dbReference type="Pfam" id="PF01471">
    <property type="entry name" value="PG_binding_1"/>
    <property type="match status" value="1"/>
</dbReference>
<dbReference type="Proteomes" id="UP001139493">
    <property type="component" value="Unassembled WGS sequence"/>
</dbReference>
<dbReference type="InterPro" id="IPR036365">
    <property type="entry name" value="PGBD-like_sf"/>
</dbReference>
<dbReference type="SUPFAM" id="SSF47090">
    <property type="entry name" value="PGBD-like"/>
    <property type="match status" value="1"/>
</dbReference>
<dbReference type="AlphaFoldDB" id="A0A9X2JUI0"/>
<sequence length="177" mass="18317">MPSTRTWLQAGGGTVVAALLVAAVVQAMHSSAMWVSNDPVGECGATSGGAVVAAQNVLWAGTGLQPVDGSWDAQSEVATEAFQAYNGLPVTGCVDESTWVTMRALVVSVCDPEFECQGPDHRVRYWAPDGGAREAYFAENDCDWGSVVPPGVALSPVASDTVIALSRDAVTEIECGG</sequence>
<gene>
    <name evidence="2" type="ORF">APR03_001878</name>
</gene>
<proteinExistence type="predicted"/>
<reference evidence="2" key="1">
    <citation type="submission" date="2022-06" db="EMBL/GenBank/DDBJ databases">
        <title>Genomic Encyclopedia of Archaeal and Bacterial Type Strains, Phase II (KMG-II): from individual species to whole genera.</title>
        <authorList>
            <person name="Goeker M."/>
        </authorList>
    </citation>
    <scope>NUCLEOTIDE SEQUENCE</scope>
    <source>
        <strain evidence="2">DSM 26652</strain>
    </source>
</reference>
<dbReference type="RefSeq" id="WP_253835050.1">
    <property type="nucleotide sequence ID" value="NZ_JAMTCS010000005.1"/>
</dbReference>